<dbReference type="FunFam" id="3.30.200.20:FF:000124">
    <property type="entry name" value="Cyclin-dependent kinase 4"/>
    <property type="match status" value="1"/>
</dbReference>
<feature type="non-terminal residue" evidence="12">
    <location>
        <position position="1"/>
    </location>
</feature>
<evidence type="ECO:0000256" key="7">
    <source>
        <dbReference type="ARBA" id="ARBA00022840"/>
    </source>
</evidence>
<comment type="similarity">
    <text evidence="1">Belongs to the protein kinase superfamily. CMGC Ser/Thr protein kinase family. CDC2/CDKX subfamily.</text>
</comment>
<comment type="catalytic activity">
    <reaction evidence="8">
        <text>L-threonyl-[protein] + ATP = O-phospho-L-threonyl-[protein] + ADP + H(+)</text>
        <dbReference type="Rhea" id="RHEA:46608"/>
        <dbReference type="Rhea" id="RHEA-COMP:11060"/>
        <dbReference type="Rhea" id="RHEA-COMP:11605"/>
        <dbReference type="ChEBI" id="CHEBI:15378"/>
        <dbReference type="ChEBI" id="CHEBI:30013"/>
        <dbReference type="ChEBI" id="CHEBI:30616"/>
        <dbReference type="ChEBI" id="CHEBI:61977"/>
        <dbReference type="ChEBI" id="CHEBI:456216"/>
        <dbReference type="EC" id="2.7.11.22"/>
    </reaction>
</comment>
<dbReference type="InterPro" id="IPR017441">
    <property type="entry name" value="Protein_kinase_ATP_BS"/>
</dbReference>
<dbReference type="GO" id="GO:0000082">
    <property type="term" value="P:G1/S transition of mitotic cell cycle"/>
    <property type="evidence" value="ECO:0007669"/>
    <property type="project" value="TreeGrafter"/>
</dbReference>
<organism evidence="12 13">
    <name type="scientific">Diploptera punctata</name>
    <name type="common">Pacific beetle cockroach</name>
    <dbReference type="NCBI Taxonomy" id="6984"/>
    <lineage>
        <taxon>Eukaryota</taxon>
        <taxon>Metazoa</taxon>
        <taxon>Ecdysozoa</taxon>
        <taxon>Arthropoda</taxon>
        <taxon>Hexapoda</taxon>
        <taxon>Insecta</taxon>
        <taxon>Pterygota</taxon>
        <taxon>Neoptera</taxon>
        <taxon>Polyneoptera</taxon>
        <taxon>Dictyoptera</taxon>
        <taxon>Blattodea</taxon>
        <taxon>Blaberoidea</taxon>
        <taxon>Blaberidae</taxon>
        <taxon>Diplopterinae</taxon>
        <taxon>Diploptera</taxon>
    </lineage>
</organism>
<dbReference type="GO" id="GO:0010468">
    <property type="term" value="P:regulation of gene expression"/>
    <property type="evidence" value="ECO:0007669"/>
    <property type="project" value="TreeGrafter"/>
</dbReference>
<name>A0AAD8AB63_DIPPU</name>
<dbReference type="Proteomes" id="UP001233999">
    <property type="component" value="Unassembled WGS sequence"/>
</dbReference>
<dbReference type="GO" id="GO:0005524">
    <property type="term" value="F:ATP binding"/>
    <property type="evidence" value="ECO:0007669"/>
    <property type="project" value="UniProtKB-UniRule"/>
</dbReference>
<keyword evidence="5 10" id="KW-0547">Nucleotide-binding</keyword>
<dbReference type="PROSITE" id="PS50011">
    <property type="entry name" value="PROTEIN_KINASE_DOM"/>
    <property type="match status" value="1"/>
</dbReference>
<evidence type="ECO:0000256" key="8">
    <source>
        <dbReference type="ARBA" id="ARBA00047811"/>
    </source>
</evidence>
<dbReference type="GO" id="GO:0007165">
    <property type="term" value="P:signal transduction"/>
    <property type="evidence" value="ECO:0007669"/>
    <property type="project" value="TreeGrafter"/>
</dbReference>
<feature type="non-terminal residue" evidence="12">
    <location>
        <position position="135"/>
    </location>
</feature>
<dbReference type="Pfam" id="PF00069">
    <property type="entry name" value="Pkinase"/>
    <property type="match status" value="1"/>
</dbReference>
<evidence type="ECO:0000256" key="4">
    <source>
        <dbReference type="ARBA" id="ARBA00022679"/>
    </source>
</evidence>
<protein>
    <recommendedName>
        <fullName evidence="2">cyclin-dependent kinase</fullName>
        <ecNumber evidence="2">2.7.11.22</ecNumber>
    </recommendedName>
</protein>
<dbReference type="GO" id="GO:0010389">
    <property type="term" value="P:regulation of G2/M transition of mitotic cell cycle"/>
    <property type="evidence" value="ECO:0007669"/>
    <property type="project" value="TreeGrafter"/>
</dbReference>
<accession>A0AAD8AB63</accession>
<evidence type="ECO:0000256" key="9">
    <source>
        <dbReference type="ARBA" id="ARBA00048367"/>
    </source>
</evidence>
<reference evidence="12" key="2">
    <citation type="submission" date="2023-05" db="EMBL/GenBank/DDBJ databases">
        <authorList>
            <person name="Fouks B."/>
        </authorList>
    </citation>
    <scope>NUCLEOTIDE SEQUENCE</scope>
    <source>
        <strain evidence="12">Stay&amp;Tobe</strain>
        <tissue evidence="12">Testes</tissue>
    </source>
</reference>
<dbReference type="SUPFAM" id="SSF56112">
    <property type="entry name" value="Protein kinase-like (PK-like)"/>
    <property type="match status" value="1"/>
</dbReference>
<dbReference type="Gene3D" id="3.30.200.20">
    <property type="entry name" value="Phosphorylase Kinase, domain 1"/>
    <property type="match status" value="1"/>
</dbReference>
<proteinExistence type="inferred from homology"/>
<dbReference type="GO" id="GO:0000307">
    <property type="term" value="C:cyclin-dependent protein kinase holoenzyme complex"/>
    <property type="evidence" value="ECO:0007669"/>
    <property type="project" value="TreeGrafter"/>
</dbReference>
<dbReference type="EMBL" id="JASPKZ010002695">
    <property type="protein sequence ID" value="KAJ9595067.1"/>
    <property type="molecule type" value="Genomic_DNA"/>
</dbReference>
<dbReference type="GO" id="GO:0005634">
    <property type="term" value="C:nucleus"/>
    <property type="evidence" value="ECO:0007669"/>
    <property type="project" value="TreeGrafter"/>
</dbReference>
<evidence type="ECO:0000256" key="1">
    <source>
        <dbReference type="ARBA" id="ARBA00006485"/>
    </source>
</evidence>
<keyword evidence="3" id="KW-0723">Serine/threonine-protein kinase</keyword>
<keyword evidence="4" id="KW-0808">Transferase</keyword>
<evidence type="ECO:0000259" key="11">
    <source>
        <dbReference type="PROSITE" id="PS50011"/>
    </source>
</evidence>
<keyword evidence="6" id="KW-0418">Kinase</keyword>
<evidence type="ECO:0000256" key="2">
    <source>
        <dbReference type="ARBA" id="ARBA00012425"/>
    </source>
</evidence>
<dbReference type="InterPro" id="IPR000719">
    <property type="entry name" value="Prot_kinase_dom"/>
</dbReference>
<keyword evidence="13" id="KW-1185">Reference proteome</keyword>
<evidence type="ECO:0000256" key="3">
    <source>
        <dbReference type="ARBA" id="ARBA00022527"/>
    </source>
</evidence>
<gene>
    <name evidence="12" type="ORF">L9F63_013632</name>
</gene>
<sequence>TTILQQFDVADFQEYKNHTGLAISSSVLANQSPVCGAAVAPTETGPATSSLGRGGTIMAGSDILFPNKGNYEELSVIGNGAYGTVYKARDLSNNGHIVALKKVRVQLTEDGVPMATIREIALLRQLDQYEHPNIV</sequence>
<dbReference type="PROSITE" id="PS00107">
    <property type="entry name" value="PROTEIN_KINASE_ATP"/>
    <property type="match status" value="1"/>
</dbReference>
<dbReference type="PANTHER" id="PTHR24056">
    <property type="entry name" value="CELL DIVISION PROTEIN KINASE"/>
    <property type="match status" value="1"/>
</dbReference>
<evidence type="ECO:0000256" key="6">
    <source>
        <dbReference type="ARBA" id="ARBA00022777"/>
    </source>
</evidence>
<evidence type="ECO:0000256" key="5">
    <source>
        <dbReference type="ARBA" id="ARBA00022741"/>
    </source>
</evidence>
<comment type="caution">
    <text evidence="12">The sequence shown here is derived from an EMBL/GenBank/DDBJ whole genome shotgun (WGS) entry which is preliminary data.</text>
</comment>
<comment type="catalytic activity">
    <reaction evidence="9">
        <text>L-seryl-[protein] + ATP = O-phospho-L-seryl-[protein] + ADP + H(+)</text>
        <dbReference type="Rhea" id="RHEA:17989"/>
        <dbReference type="Rhea" id="RHEA-COMP:9863"/>
        <dbReference type="Rhea" id="RHEA-COMP:11604"/>
        <dbReference type="ChEBI" id="CHEBI:15378"/>
        <dbReference type="ChEBI" id="CHEBI:29999"/>
        <dbReference type="ChEBI" id="CHEBI:30616"/>
        <dbReference type="ChEBI" id="CHEBI:83421"/>
        <dbReference type="ChEBI" id="CHEBI:456216"/>
        <dbReference type="EC" id="2.7.11.22"/>
    </reaction>
</comment>
<keyword evidence="7 10" id="KW-0067">ATP-binding</keyword>
<dbReference type="InterPro" id="IPR050108">
    <property type="entry name" value="CDK"/>
</dbReference>
<dbReference type="GO" id="GO:0004693">
    <property type="term" value="F:cyclin-dependent protein serine/threonine kinase activity"/>
    <property type="evidence" value="ECO:0007669"/>
    <property type="project" value="UniProtKB-EC"/>
</dbReference>
<feature type="domain" description="Protein kinase" evidence="11">
    <location>
        <begin position="71"/>
        <end position="135"/>
    </location>
</feature>
<dbReference type="EC" id="2.7.11.22" evidence="2"/>
<reference evidence="12" key="1">
    <citation type="journal article" date="2023" name="IScience">
        <title>Live-bearing cockroach genome reveals convergent evolutionary mechanisms linked to viviparity in insects and beyond.</title>
        <authorList>
            <person name="Fouks B."/>
            <person name="Harrison M.C."/>
            <person name="Mikhailova A.A."/>
            <person name="Marchal E."/>
            <person name="English S."/>
            <person name="Carruthers M."/>
            <person name="Jennings E.C."/>
            <person name="Chiamaka E.L."/>
            <person name="Frigard R.A."/>
            <person name="Pippel M."/>
            <person name="Attardo G.M."/>
            <person name="Benoit J.B."/>
            <person name="Bornberg-Bauer E."/>
            <person name="Tobe S.S."/>
        </authorList>
    </citation>
    <scope>NUCLEOTIDE SEQUENCE</scope>
    <source>
        <strain evidence="12">Stay&amp;Tobe</strain>
    </source>
</reference>
<dbReference type="InterPro" id="IPR011009">
    <property type="entry name" value="Kinase-like_dom_sf"/>
</dbReference>
<dbReference type="PANTHER" id="PTHR24056:SF472">
    <property type="entry name" value="CYCLIN-DEPENDENT KINASE 4, ISOFORM A"/>
    <property type="match status" value="1"/>
</dbReference>
<feature type="binding site" evidence="10">
    <location>
        <position position="101"/>
    </location>
    <ligand>
        <name>ATP</name>
        <dbReference type="ChEBI" id="CHEBI:30616"/>
    </ligand>
</feature>
<dbReference type="GO" id="GO:0030332">
    <property type="term" value="F:cyclin binding"/>
    <property type="evidence" value="ECO:0007669"/>
    <property type="project" value="TreeGrafter"/>
</dbReference>
<evidence type="ECO:0000313" key="13">
    <source>
        <dbReference type="Proteomes" id="UP001233999"/>
    </source>
</evidence>
<evidence type="ECO:0000256" key="10">
    <source>
        <dbReference type="PROSITE-ProRule" id="PRU10141"/>
    </source>
</evidence>
<dbReference type="GO" id="GO:0005737">
    <property type="term" value="C:cytoplasm"/>
    <property type="evidence" value="ECO:0007669"/>
    <property type="project" value="TreeGrafter"/>
</dbReference>
<evidence type="ECO:0000313" key="12">
    <source>
        <dbReference type="EMBL" id="KAJ9595067.1"/>
    </source>
</evidence>
<dbReference type="AlphaFoldDB" id="A0AAD8AB63"/>